<gene>
    <name evidence="4" type="ORF">DWW24_14110</name>
    <name evidence="3" type="ORF">DWW57_13080</name>
    <name evidence="5" type="ORF">DXA53_12995</name>
    <name evidence="2" type="ORF">PN645_10410</name>
</gene>
<dbReference type="InterPro" id="IPR036249">
    <property type="entry name" value="Thioredoxin-like_sf"/>
</dbReference>
<comment type="caution">
    <text evidence="4">The sequence shown here is derived from an EMBL/GenBank/DDBJ whole genome shotgun (WGS) entry which is preliminary data.</text>
</comment>
<accession>A0A1Y3ZXD8</accession>
<evidence type="ECO:0000259" key="1">
    <source>
        <dbReference type="Pfam" id="PF13905"/>
    </source>
</evidence>
<dbReference type="Pfam" id="PF13905">
    <property type="entry name" value="Thioredoxin_8"/>
    <property type="match status" value="1"/>
</dbReference>
<dbReference type="AlphaFoldDB" id="A0A1Y3ZXD8"/>
<dbReference type="EMBL" id="QSCO01000018">
    <property type="protein sequence ID" value="RGY05396.1"/>
    <property type="molecule type" value="Genomic_DNA"/>
</dbReference>
<dbReference type="GeneID" id="93502884"/>
<feature type="domain" description="Thioredoxin-like fold" evidence="1">
    <location>
        <begin position="5"/>
        <end position="65"/>
    </location>
</feature>
<evidence type="ECO:0000313" key="7">
    <source>
        <dbReference type="Proteomes" id="UP000284243"/>
    </source>
</evidence>
<dbReference type="Proteomes" id="UP001212263">
    <property type="component" value="Unassembled WGS sequence"/>
</dbReference>
<evidence type="ECO:0000313" key="6">
    <source>
        <dbReference type="Proteomes" id="UP000283426"/>
    </source>
</evidence>
<reference evidence="6 7" key="1">
    <citation type="submission" date="2018-08" db="EMBL/GenBank/DDBJ databases">
        <title>A genome reference for cultivated species of the human gut microbiota.</title>
        <authorList>
            <person name="Zou Y."/>
            <person name="Xue W."/>
            <person name="Luo G."/>
        </authorList>
    </citation>
    <scope>NUCLEOTIDE SEQUENCE [LARGE SCALE GENOMIC DNA]</scope>
    <source>
        <strain evidence="4 6">AF14-6AC</strain>
        <strain evidence="3 7">AF16-14</strain>
        <strain evidence="5 8">OF03-11</strain>
    </source>
</reference>
<sequence>MHGTDVVFLGVSVDEAKDKQKWLDFIETEGLKGIQLLANGWSKITKDYKINGIPRFMVFDKKGNIVSADAPRPSNPELKKMLEAELNR</sequence>
<dbReference type="EMBL" id="QRYW01000031">
    <property type="protein sequence ID" value="RGV22756.1"/>
    <property type="molecule type" value="Genomic_DNA"/>
</dbReference>
<dbReference type="RefSeq" id="WP_022160214.1">
    <property type="nucleotide sequence ID" value="NZ_CABJFF010000002.1"/>
</dbReference>
<name>A0A1Y3ZXD8_9BACT</name>
<evidence type="ECO:0000313" key="3">
    <source>
        <dbReference type="EMBL" id="RGU55289.1"/>
    </source>
</evidence>
<evidence type="ECO:0000313" key="2">
    <source>
        <dbReference type="EMBL" id="MDB9223415.1"/>
    </source>
</evidence>
<evidence type="ECO:0000313" key="8">
    <source>
        <dbReference type="Proteomes" id="UP000284434"/>
    </source>
</evidence>
<dbReference type="SUPFAM" id="SSF52833">
    <property type="entry name" value="Thioredoxin-like"/>
    <property type="match status" value="1"/>
</dbReference>
<dbReference type="Gene3D" id="3.40.30.10">
    <property type="entry name" value="Glutaredoxin"/>
    <property type="match status" value="1"/>
</dbReference>
<dbReference type="EMBL" id="JAQMRD010000012">
    <property type="protein sequence ID" value="MDB9223415.1"/>
    <property type="molecule type" value="Genomic_DNA"/>
</dbReference>
<dbReference type="Proteomes" id="UP000284434">
    <property type="component" value="Unassembled WGS sequence"/>
</dbReference>
<proteinExistence type="predicted"/>
<reference evidence="2" key="2">
    <citation type="submission" date="2023-01" db="EMBL/GenBank/DDBJ databases">
        <title>Human gut microbiome strain richness.</title>
        <authorList>
            <person name="Chen-Liaw A."/>
        </authorList>
    </citation>
    <scope>NUCLEOTIDE SEQUENCE</scope>
    <source>
        <strain evidence="2">RTP21484st1_B7_RTP21484_190118</strain>
    </source>
</reference>
<dbReference type="InterPro" id="IPR012336">
    <property type="entry name" value="Thioredoxin-like_fold"/>
</dbReference>
<organism evidence="4 6">
    <name type="scientific">Odoribacter splanchnicus</name>
    <dbReference type="NCBI Taxonomy" id="28118"/>
    <lineage>
        <taxon>Bacteria</taxon>
        <taxon>Pseudomonadati</taxon>
        <taxon>Bacteroidota</taxon>
        <taxon>Bacteroidia</taxon>
        <taxon>Bacteroidales</taxon>
        <taxon>Odoribacteraceae</taxon>
        <taxon>Odoribacter</taxon>
    </lineage>
</organism>
<dbReference type="Proteomes" id="UP000284243">
    <property type="component" value="Unassembled WGS sequence"/>
</dbReference>
<protein>
    <recommendedName>
        <fullName evidence="1">Thioredoxin-like fold domain-containing protein</fullName>
    </recommendedName>
</protein>
<dbReference type="EMBL" id="QRYC01000019">
    <property type="protein sequence ID" value="RGU55289.1"/>
    <property type="molecule type" value="Genomic_DNA"/>
</dbReference>
<evidence type="ECO:0000313" key="4">
    <source>
        <dbReference type="EMBL" id="RGV22756.1"/>
    </source>
</evidence>
<evidence type="ECO:0000313" key="5">
    <source>
        <dbReference type="EMBL" id="RGY05396.1"/>
    </source>
</evidence>
<dbReference type="Proteomes" id="UP000283426">
    <property type="component" value="Unassembled WGS sequence"/>
</dbReference>